<keyword evidence="1" id="KW-0945">Host-virus interaction</keyword>
<name>F5REE0_METUF</name>
<feature type="chain" id="PRO_5003325884" evidence="4">
    <location>
        <begin position="27"/>
        <end position="982"/>
    </location>
</feature>
<dbReference type="OrthoDB" id="5298707at2"/>
<dbReference type="InterPro" id="IPR020011">
    <property type="entry name" value="FimV_C"/>
</dbReference>
<dbReference type="PROSITE" id="PS51782">
    <property type="entry name" value="LYSM"/>
    <property type="match status" value="1"/>
</dbReference>
<feature type="domain" description="LysM" evidence="5">
    <location>
        <begin position="173"/>
        <end position="228"/>
    </location>
</feature>
<dbReference type="InterPro" id="IPR057840">
    <property type="entry name" value="FimV_N"/>
</dbReference>
<feature type="coiled-coil region" evidence="2">
    <location>
        <begin position="310"/>
        <end position="344"/>
    </location>
</feature>
<evidence type="ECO:0000313" key="7">
    <source>
        <dbReference type="Proteomes" id="UP000005019"/>
    </source>
</evidence>
<keyword evidence="2" id="KW-0175">Coiled coil</keyword>
<feature type="region of interest" description="Disordered" evidence="3">
    <location>
        <begin position="513"/>
        <end position="532"/>
    </location>
</feature>
<feature type="region of interest" description="Disordered" evidence="3">
    <location>
        <begin position="145"/>
        <end position="178"/>
    </location>
</feature>
<evidence type="ECO:0000313" key="6">
    <source>
        <dbReference type="EMBL" id="EGK71271.1"/>
    </source>
</evidence>
<dbReference type="PANTHER" id="PTHR13037">
    <property type="entry name" value="FORMIN"/>
    <property type="match status" value="1"/>
</dbReference>
<dbReference type="NCBIfam" id="TIGR03505">
    <property type="entry name" value="FimV_core"/>
    <property type="match status" value="1"/>
</dbReference>
<dbReference type="Pfam" id="PF25800">
    <property type="entry name" value="FimV_N"/>
    <property type="match status" value="1"/>
</dbReference>
<feature type="compositionally biased region" description="Pro residues" evidence="3">
    <location>
        <begin position="450"/>
        <end position="472"/>
    </location>
</feature>
<dbReference type="PANTHER" id="PTHR13037:SF24">
    <property type="entry name" value="POLYCOMB PROTEIN PCL-RELATED"/>
    <property type="match status" value="1"/>
</dbReference>
<evidence type="ECO:0000256" key="1">
    <source>
        <dbReference type="ARBA" id="ARBA00022581"/>
    </source>
</evidence>
<dbReference type="CDD" id="cd00118">
    <property type="entry name" value="LysM"/>
    <property type="match status" value="1"/>
</dbReference>
<dbReference type="Gene3D" id="3.10.350.10">
    <property type="entry name" value="LysM domain"/>
    <property type="match status" value="1"/>
</dbReference>
<keyword evidence="7" id="KW-1185">Reference proteome</keyword>
<feature type="compositionally biased region" description="Basic and acidic residues" evidence="3">
    <location>
        <begin position="408"/>
        <end position="428"/>
    </location>
</feature>
<reference evidence="6 7" key="1">
    <citation type="journal article" date="2011" name="J. Bacteriol.">
        <title>Genome sequence of Methyloversatilis universalis FAM5T, a methylotrophic representative of the order Rhodocyclales.</title>
        <authorList>
            <person name="Kittichotirat W."/>
            <person name="Good N.M."/>
            <person name="Hall R."/>
            <person name="Bringel F."/>
            <person name="Lajus A."/>
            <person name="Medigue C."/>
            <person name="Smalley N.E."/>
            <person name="Beck D."/>
            <person name="Bumgarner R."/>
            <person name="Vuilleumier S."/>
            <person name="Kalyuzhnaya M.G."/>
        </authorList>
    </citation>
    <scope>NUCLEOTIDE SEQUENCE [LARGE SCALE GENOMIC DNA]</scope>
    <source>
        <strain evidence="7">ATCC BAA-1314 / JCM 13912 / FAM5</strain>
    </source>
</reference>
<comment type="caution">
    <text evidence="6">The sequence shown here is derived from an EMBL/GenBank/DDBJ whole genome shotgun (WGS) entry which is preliminary data.</text>
</comment>
<dbReference type="Gene3D" id="1.20.58.2200">
    <property type="match status" value="1"/>
</dbReference>
<dbReference type="AlphaFoldDB" id="F5REE0"/>
<feature type="compositionally biased region" description="Low complexity" evidence="3">
    <location>
        <begin position="145"/>
        <end position="170"/>
    </location>
</feature>
<evidence type="ECO:0000256" key="3">
    <source>
        <dbReference type="SAM" id="MobiDB-lite"/>
    </source>
</evidence>
<keyword evidence="4" id="KW-0732">Signal</keyword>
<accession>F5REE0</accession>
<dbReference type="Proteomes" id="UP000005019">
    <property type="component" value="Unassembled WGS sequence"/>
</dbReference>
<feature type="region of interest" description="Disordered" evidence="3">
    <location>
        <begin position="355"/>
        <end position="485"/>
    </location>
</feature>
<dbReference type="InterPro" id="IPR018392">
    <property type="entry name" value="LysM"/>
</dbReference>
<dbReference type="EMBL" id="AFHG01000052">
    <property type="protein sequence ID" value="EGK71271.1"/>
    <property type="molecule type" value="Genomic_DNA"/>
</dbReference>
<evidence type="ECO:0000256" key="4">
    <source>
        <dbReference type="SAM" id="SignalP"/>
    </source>
</evidence>
<dbReference type="InterPro" id="IPR020012">
    <property type="entry name" value="LysM_FimV"/>
</dbReference>
<feature type="signal peptide" evidence="4">
    <location>
        <begin position="1"/>
        <end position="26"/>
    </location>
</feature>
<evidence type="ECO:0000259" key="5">
    <source>
        <dbReference type="PROSITE" id="PS51782"/>
    </source>
</evidence>
<gene>
    <name evidence="6" type="ORF">METUNv1_02660</name>
</gene>
<dbReference type="NCBIfam" id="TIGR03504">
    <property type="entry name" value="FimV_Cterm"/>
    <property type="match status" value="1"/>
</dbReference>
<sequence length="982" mass="101049">MRHSDKKHSIRLLTALLSALPLTAGAAGLGKLTVQSAIGQPLRAEVELSASSEELASISAKLASPAAFKQAGVEFASSLAGVRISVDKRRGRPVLVVTSDRAVSEPYLDMLIELNWSSGRLVREYTFLLDPADMPRPAPVEPVAVPGGDSTRAPAARTAPAPAAREAAPAGGSTREVQRGETLRRIATETAPSGVSLDQMLVALVRANPEAFDGGNMNRLRAGRILTIPDQATAESVSPQEARRIVSAQTADFAAYRARLAGSVDSQPVAAESAGRSSGGKIAARVEDKAPAAAPAADQVRVSKADGGKINALEEEVIAKDRALKDANSRLAELERNVRDLQKLVELKNTPLADAQKAAAPAPAPAPAAAPQPAAAKPAPAPAPAAAPAAPAPKAEDKPVPDLIAAAEGKKDAAPVDKAAEKPADKPVPDLIALADEKKPAETPAAEAPKPAPAEPPKTEPAPAPAPAPAPDVEPEAAAEQPGLLSDPATLGGLGAVLALLLGYFGWRRRKASAPAPDLAPPSTTAGMEPAAASTSVIGATGGGQSVDTSASSIQTDFSQSSLSSIDADEGVDPVAEADVYMAYGRDAQAEEILLEALKNEPSRHAIHLKLLEIYAQRKSVKQFETLATELYAQTGGKGADWEKAAQLGRSVDPGNPLYGGGAPEPEPDADAQAAMAATVVVSGADKLRDTWTLPGDIGQLVSGDVVEDTQTTIALDPHQIPQAEEEAPAPSGDAGLDFDLDVPPADDLPAVPAVGAATTLTKPGEESEGESSLDFDLGLDFTKPEEPADVSTLVLDKNVADTAEALSQEEAPAFDLDLSLPPDDADAAGGDAAAVVDLERTDIGNLIDFNFDASDAPAAPVAPSEPVIDLSDINLDLGADPSTLETDVVGDVAKALEQAMPAAEPDVPQSAVSTVINPEDMLGGEEPPQSAAEEAETKLELARAYEEMGDKEGARELLQEVVREGTSEQQAQANDMLSRLG</sequence>
<dbReference type="InterPro" id="IPR038440">
    <property type="entry name" value="FimV_C_sf"/>
</dbReference>
<dbReference type="eggNOG" id="COG3170">
    <property type="taxonomic scope" value="Bacteria"/>
</dbReference>
<proteinExistence type="predicted"/>
<feature type="compositionally biased region" description="Low complexity" evidence="3">
    <location>
        <begin position="513"/>
        <end position="526"/>
    </location>
</feature>
<dbReference type="STRING" id="1000565.METUNv1_02660"/>
<protein>
    <submittedName>
        <fullName evidence="6">Type 4 pilus biogenesis</fullName>
    </submittedName>
</protein>
<organism evidence="6 7">
    <name type="scientific">Methyloversatilis universalis (strain ATCC BAA-1314 / DSM 25237 / JCM 13912 / CCUG 52030 / FAM5)</name>
    <dbReference type="NCBI Taxonomy" id="1000565"/>
    <lineage>
        <taxon>Bacteria</taxon>
        <taxon>Pseudomonadati</taxon>
        <taxon>Pseudomonadota</taxon>
        <taxon>Betaproteobacteria</taxon>
        <taxon>Nitrosomonadales</taxon>
        <taxon>Sterolibacteriaceae</taxon>
        <taxon>Methyloversatilis</taxon>
    </lineage>
</organism>
<dbReference type="InterPro" id="IPR036779">
    <property type="entry name" value="LysM_dom_sf"/>
</dbReference>
<evidence type="ECO:0000256" key="2">
    <source>
        <dbReference type="SAM" id="Coils"/>
    </source>
</evidence>
<feature type="region of interest" description="Disordered" evidence="3">
    <location>
        <begin position="963"/>
        <end position="982"/>
    </location>
</feature>
<dbReference type="RefSeq" id="WP_008062454.1">
    <property type="nucleotide sequence ID" value="NZ_AFHG01000052.1"/>
</dbReference>